<reference evidence="2" key="1">
    <citation type="journal article" date="2020" name="Nature">
        <title>Giant virus diversity and host interactions through global metagenomics.</title>
        <authorList>
            <person name="Schulz F."/>
            <person name="Roux S."/>
            <person name="Paez-Espino D."/>
            <person name="Jungbluth S."/>
            <person name="Walsh D.A."/>
            <person name="Denef V.J."/>
            <person name="McMahon K.D."/>
            <person name="Konstantinidis K.T."/>
            <person name="Eloe-Fadrosh E.A."/>
            <person name="Kyrpides N.C."/>
            <person name="Woyke T."/>
        </authorList>
    </citation>
    <scope>NUCLEOTIDE SEQUENCE</scope>
    <source>
        <strain evidence="2">GVMAG-M-3300025695-21</strain>
    </source>
</reference>
<feature type="region of interest" description="Disordered" evidence="1">
    <location>
        <begin position="100"/>
        <end position="124"/>
    </location>
</feature>
<sequence>MADTSSTPKPEYTEADTPNIPNKESTLVYNNNSSIDNLTFSDVSGNTIKNLVGGIINYDGINTTGGLFNSFDTRGGGKIKKSKTKSAKTVKATKAAKTSKTAKTTKTSKTAKTSNTAKATKTSNTAKSIKPTINDVKIPKKIINELHNNINKMYKIYNKKNKGNVMKGGGIPDNYFNTTDLGLANFIQTPYDPNTFSRSSLLSNMGA</sequence>
<protein>
    <submittedName>
        <fullName evidence="2">Uncharacterized protein</fullName>
    </submittedName>
</protein>
<accession>A0A6C0J5E5</accession>
<feature type="region of interest" description="Disordered" evidence="1">
    <location>
        <begin position="1"/>
        <end position="24"/>
    </location>
</feature>
<evidence type="ECO:0000313" key="2">
    <source>
        <dbReference type="EMBL" id="QHT98853.1"/>
    </source>
</evidence>
<evidence type="ECO:0000256" key="1">
    <source>
        <dbReference type="SAM" id="MobiDB-lite"/>
    </source>
</evidence>
<dbReference type="AlphaFoldDB" id="A0A6C0J5E5"/>
<name>A0A6C0J5E5_9ZZZZ</name>
<proteinExistence type="predicted"/>
<dbReference type="EMBL" id="MN740297">
    <property type="protein sequence ID" value="QHT98853.1"/>
    <property type="molecule type" value="Genomic_DNA"/>
</dbReference>
<organism evidence="2">
    <name type="scientific">viral metagenome</name>
    <dbReference type="NCBI Taxonomy" id="1070528"/>
    <lineage>
        <taxon>unclassified sequences</taxon>
        <taxon>metagenomes</taxon>
        <taxon>organismal metagenomes</taxon>
    </lineage>
</organism>